<comment type="caution">
    <text evidence="6">The sequence shown here is derived from an EMBL/GenBank/DDBJ whole genome shotgun (WGS) entry which is preliminary data.</text>
</comment>
<dbReference type="EMBL" id="JAJSOF020000013">
    <property type="protein sequence ID" value="KAJ4443010.1"/>
    <property type="molecule type" value="Genomic_DNA"/>
</dbReference>
<dbReference type="InterPro" id="IPR050599">
    <property type="entry name" value="VDCC_alpha-1_subunit"/>
</dbReference>
<sequence>MYVFHSFYGCRHAHSGDAAAGHAADVGQRVAALLLRVLHLRHRGCAAVGGHPAPALLPQAAAQHQLPQGFPRSEAAGGVRCRPLASYYTYTDREQDYICSKPEDNGMHQCTDLPHYRLGDMVCNESAVPGATNAPTEKSCVNWNQYYTECKASPYNPFQGTISFDNIGLAWVAIFLGPIVIMLLITLYSELHALYSLPDIIRNIKSRRLRWAGHVARMGESRNVYRVLVGRTKGKKAFGEARHRWEDNIKMDLREVGYDNRNWVNLAQDRDRWRAYVRAAMNLRVP</sequence>
<feature type="transmembrane region" description="Helical" evidence="5">
    <location>
        <begin position="168"/>
        <end position="188"/>
    </location>
</feature>
<keyword evidence="5" id="KW-0812">Transmembrane</keyword>
<dbReference type="Proteomes" id="UP001148838">
    <property type="component" value="Unassembled WGS sequence"/>
</dbReference>
<reference evidence="6 7" key="1">
    <citation type="journal article" date="2022" name="Allergy">
        <title>Genome assembly and annotation of Periplaneta americana reveal a comprehensive cockroach allergen profile.</title>
        <authorList>
            <person name="Wang L."/>
            <person name="Xiong Q."/>
            <person name="Saelim N."/>
            <person name="Wang L."/>
            <person name="Nong W."/>
            <person name="Wan A.T."/>
            <person name="Shi M."/>
            <person name="Liu X."/>
            <person name="Cao Q."/>
            <person name="Hui J.H.L."/>
            <person name="Sookrung N."/>
            <person name="Leung T.F."/>
            <person name="Tungtrongchitr A."/>
            <person name="Tsui S.K.W."/>
        </authorList>
    </citation>
    <scope>NUCLEOTIDE SEQUENCE [LARGE SCALE GENOMIC DNA]</scope>
    <source>
        <strain evidence="6">PWHHKU_190912</strain>
    </source>
</reference>
<keyword evidence="4" id="KW-0407">Ion channel</keyword>
<keyword evidence="1" id="KW-0813">Transport</keyword>
<evidence type="ECO:0000313" key="7">
    <source>
        <dbReference type="Proteomes" id="UP001148838"/>
    </source>
</evidence>
<protein>
    <submittedName>
        <fullName evidence="6">Uncharacterized protein</fullName>
    </submittedName>
</protein>
<evidence type="ECO:0000256" key="2">
    <source>
        <dbReference type="ARBA" id="ARBA00022882"/>
    </source>
</evidence>
<dbReference type="PANTHER" id="PTHR45628">
    <property type="entry name" value="VOLTAGE-DEPENDENT CALCIUM CHANNEL TYPE A SUBUNIT ALPHA-1"/>
    <property type="match status" value="1"/>
</dbReference>
<keyword evidence="3" id="KW-0406">Ion transport</keyword>
<evidence type="ECO:0000256" key="5">
    <source>
        <dbReference type="SAM" id="Phobius"/>
    </source>
</evidence>
<evidence type="ECO:0000256" key="1">
    <source>
        <dbReference type="ARBA" id="ARBA00022448"/>
    </source>
</evidence>
<accession>A0ABQ8TBF4</accession>
<keyword evidence="5" id="KW-0472">Membrane</keyword>
<name>A0ABQ8TBF4_PERAM</name>
<evidence type="ECO:0000256" key="3">
    <source>
        <dbReference type="ARBA" id="ARBA00023065"/>
    </source>
</evidence>
<keyword evidence="2" id="KW-0851">Voltage-gated channel</keyword>
<gene>
    <name evidence="6" type="ORF">ANN_04660</name>
</gene>
<evidence type="ECO:0000256" key="4">
    <source>
        <dbReference type="ARBA" id="ARBA00023303"/>
    </source>
</evidence>
<keyword evidence="7" id="KW-1185">Reference proteome</keyword>
<keyword evidence="5" id="KW-1133">Transmembrane helix</keyword>
<organism evidence="6 7">
    <name type="scientific">Periplaneta americana</name>
    <name type="common">American cockroach</name>
    <name type="synonym">Blatta americana</name>
    <dbReference type="NCBI Taxonomy" id="6978"/>
    <lineage>
        <taxon>Eukaryota</taxon>
        <taxon>Metazoa</taxon>
        <taxon>Ecdysozoa</taxon>
        <taxon>Arthropoda</taxon>
        <taxon>Hexapoda</taxon>
        <taxon>Insecta</taxon>
        <taxon>Pterygota</taxon>
        <taxon>Neoptera</taxon>
        <taxon>Polyneoptera</taxon>
        <taxon>Dictyoptera</taxon>
        <taxon>Blattodea</taxon>
        <taxon>Blattoidea</taxon>
        <taxon>Blattidae</taxon>
        <taxon>Blattinae</taxon>
        <taxon>Periplaneta</taxon>
    </lineage>
</organism>
<proteinExistence type="predicted"/>
<dbReference type="PANTHER" id="PTHR45628:SF22">
    <property type="entry name" value="VOLTAGE-DEPENDENT T-TYPE CALCIUM CHANNEL SUBUNIT ALPHA"/>
    <property type="match status" value="1"/>
</dbReference>
<evidence type="ECO:0000313" key="6">
    <source>
        <dbReference type="EMBL" id="KAJ4443010.1"/>
    </source>
</evidence>